<dbReference type="InterPro" id="IPR001965">
    <property type="entry name" value="Znf_PHD"/>
</dbReference>
<dbReference type="GO" id="GO:0006355">
    <property type="term" value="P:regulation of DNA-templated transcription"/>
    <property type="evidence" value="ECO:0007669"/>
    <property type="project" value="TreeGrafter"/>
</dbReference>
<dbReference type="InterPro" id="IPR011011">
    <property type="entry name" value="Znf_FYVE_PHD"/>
</dbReference>
<evidence type="ECO:0000256" key="2">
    <source>
        <dbReference type="ARBA" id="ARBA00010210"/>
    </source>
</evidence>
<feature type="region of interest" description="Disordered" evidence="10">
    <location>
        <begin position="244"/>
        <end position="276"/>
    </location>
</feature>
<evidence type="ECO:0000259" key="11">
    <source>
        <dbReference type="PROSITE" id="PS50016"/>
    </source>
</evidence>
<feature type="compositionally biased region" description="Gly residues" evidence="10">
    <location>
        <begin position="786"/>
        <end position="803"/>
    </location>
</feature>
<dbReference type="PANTHER" id="PTHR10333:SF94">
    <property type="entry name" value="FINGER DOMAIN PROTEIN, PUTATIVE (AFU_ORTHOLOGUE AFUA_3G11940)-RELATED"/>
    <property type="match status" value="1"/>
</dbReference>
<dbReference type="OMA" id="EVMIHRE"/>
<keyword evidence="3 8" id="KW-0479">Metal-binding</keyword>
<feature type="site" description="Histone H3K4me3 binding" evidence="7">
    <location>
        <position position="903"/>
    </location>
</feature>
<accession>S3CU90</accession>
<evidence type="ECO:0000256" key="9">
    <source>
        <dbReference type="PROSITE-ProRule" id="PRU00146"/>
    </source>
</evidence>
<dbReference type="InterPro" id="IPR013083">
    <property type="entry name" value="Znf_RING/FYVE/PHD"/>
</dbReference>
<dbReference type="SUPFAM" id="SSF57903">
    <property type="entry name" value="FYVE/PHD zinc finger"/>
    <property type="match status" value="1"/>
</dbReference>
<feature type="site" description="Histone H3K4me3 binding" evidence="7">
    <location>
        <position position="890"/>
    </location>
</feature>
<dbReference type="InterPro" id="IPR019787">
    <property type="entry name" value="Znf_PHD-finger"/>
</dbReference>
<dbReference type="SMART" id="SM01408">
    <property type="entry name" value="ING"/>
    <property type="match status" value="1"/>
</dbReference>
<evidence type="ECO:0000256" key="10">
    <source>
        <dbReference type="SAM" id="MobiDB-lite"/>
    </source>
</evidence>
<dbReference type="CDD" id="cd15505">
    <property type="entry name" value="PHD_ING"/>
    <property type="match status" value="1"/>
</dbReference>
<dbReference type="AlphaFoldDB" id="S3CU90"/>
<evidence type="ECO:0000256" key="8">
    <source>
        <dbReference type="PIRSR" id="PIRSR628651-51"/>
    </source>
</evidence>
<dbReference type="STRING" id="1262450.S3CU90"/>
<dbReference type="eggNOG" id="KOG1973">
    <property type="taxonomic scope" value="Eukaryota"/>
</dbReference>
<dbReference type="HOGENOM" id="CLU_009357_0_0_1"/>
<dbReference type="SMART" id="SM00249">
    <property type="entry name" value="PHD"/>
    <property type="match status" value="1"/>
</dbReference>
<feature type="binding site" evidence="8">
    <location>
        <position position="882"/>
    </location>
    <ligand>
        <name>Zn(2+)</name>
        <dbReference type="ChEBI" id="CHEBI:29105"/>
        <label>1</label>
    </ligand>
</feature>
<dbReference type="VEuPathDB" id="FungiDB:F503_05368"/>
<dbReference type="OrthoDB" id="5411773at2759"/>
<keyword evidence="5 8" id="KW-0862">Zinc</keyword>
<comment type="subcellular location">
    <subcellularLocation>
        <location evidence="1">Nucleus</location>
    </subcellularLocation>
</comment>
<feature type="region of interest" description="Disordered" evidence="10">
    <location>
        <begin position="175"/>
        <end position="232"/>
    </location>
</feature>
<feature type="binding site" evidence="8">
    <location>
        <position position="923"/>
    </location>
    <ligand>
        <name>Zn(2+)</name>
        <dbReference type="ChEBI" id="CHEBI:29105"/>
        <label>2</label>
    </ligand>
</feature>
<feature type="compositionally biased region" description="Basic residues" evidence="10">
    <location>
        <begin position="211"/>
        <end position="224"/>
    </location>
</feature>
<evidence type="ECO:0000256" key="1">
    <source>
        <dbReference type="ARBA" id="ARBA00004123"/>
    </source>
</evidence>
<dbReference type="GO" id="GO:0005634">
    <property type="term" value="C:nucleus"/>
    <property type="evidence" value="ECO:0007669"/>
    <property type="project" value="UniProtKB-SubCell"/>
</dbReference>
<dbReference type="PROSITE" id="PS50016">
    <property type="entry name" value="ZF_PHD_2"/>
    <property type="match status" value="1"/>
</dbReference>
<gene>
    <name evidence="12" type="ORF">F503_05368</name>
</gene>
<feature type="binding site" evidence="8">
    <location>
        <position position="893"/>
    </location>
    <ligand>
        <name>Zn(2+)</name>
        <dbReference type="ChEBI" id="CHEBI:29105"/>
        <label>2</label>
    </ligand>
</feature>
<feature type="compositionally biased region" description="Basic and acidic residues" evidence="10">
    <location>
        <begin position="690"/>
        <end position="704"/>
    </location>
</feature>
<evidence type="ECO:0000256" key="7">
    <source>
        <dbReference type="PIRSR" id="PIRSR628651-50"/>
    </source>
</evidence>
<keyword evidence="4 9" id="KW-0863">Zinc-finger</keyword>
<evidence type="ECO:0000256" key="3">
    <source>
        <dbReference type="ARBA" id="ARBA00022723"/>
    </source>
</evidence>
<feature type="compositionally biased region" description="Polar residues" evidence="10">
    <location>
        <begin position="620"/>
        <end position="642"/>
    </location>
</feature>
<sequence>MGVNMARAHSNVSPRHRPTTAGSDDGGSPEPEGATATEPFPSMERNGGDLNSFNLRSDPDAQATVTDFLDFTEYLPSDMARSLTLIGSLDQSYIDASSKVHELTDLWGKLPNVPAESRPEPVNLRADISARLNQGMSSRVYAHAEALRMAENVNRHYFRAKTILSKLQTMLENYPEAEQQQQEQQQQKQQHQLQQREKEQQQQNARGTGSKPKKAAQPRIRRQPIPRITVPGEVLAPYDLDYESYSGESDISSPSSEDESPPPMRRAGAPSAAQARIKALKGTAGISSASALSAASASGPVLGTGQILATPRPGALVAMAGPLGTTPNATGTPKTPKVRMPRQPRLPGEEPYISTSSALAKLKPPPENAIIGSSDAPWLQLTPYELAKLRKRMKKNASWTPSETMIARELKLLGRNLDAFNTARKVAEEEGLSFDGSLPKPTIESDGVARVSMGALTVDAAMAAEDNHLSNRGMRLNEAKKQKNRWAQLAAQEAEESTRKMLEQARAMMSYPGGGPAGPEGSKAAPTTPAAVTNKKRKREGPSDLADTVEGSDGLQAESQAMQKRFKTETPVPIPQPAKSSGGSVPPADGLTSGSAATQPHRMRHSMTPVPAPLVGGSGPQNDPNAQPTVSRQSTSMSSPLSTAGQSTTSAPGAATTTIITTTTTVPLKPPAETPIHPPTHKSTTPIHPPVRELRTRDAARKDQPQQQPLQPQAADGDEGESELHPSARRTSRASSRALTPGANSLLPSTETGAGAPLTSTAPAPTLIAERPRRASTVRNTPVPDGAGGSASAAGGGLGGGRPAGKRIKRPAPGVVSRTSSGGSAAVGQRKAATRKKRGSNAAQQRRSITAEGEAPGSSSGEIEVDDDGNVIDPNEPRYCLCNRVSFGLMIQCDNVENCKQEWFHLECVDLTAVPARTTKWYCPDCRVLLNIGQKGEVSARGVKM</sequence>
<comment type="similarity">
    <text evidence="2">Belongs to the ING family.</text>
</comment>
<feature type="binding site" evidence="8">
    <location>
        <position position="926"/>
    </location>
    <ligand>
        <name>Zn(2+)</name>
        <dbReference type="ChEBI" id="CHEBI:29105"/>
        <label>2</label>
    </ligand>
</feature>
<organism evidence="12 13">
    <name type="scientific">Ophiostoma piceae (strain UAMH 11346)</name>
    <name type="common">Sap stain fungus</name>
    <dbReference type="NCBI Taxonomy" id="1262450"/>
    <lineage>
        <taxon>Eukaryota</taxon>
        <taxon>Fungi</taxon>
        <taxon>Dikarya</taxon>
        <taxon>Ascomycota</taxon>
        <taxon>Pezizomycotina</taxon>
        <taxon>Sordariomycetes</taxon>
        <taxon>Sordariomycetidae</taxon>
        <taxon>Ophiostomatales</taxon>
        <taxon>Ophiostomataceae</taxon>
        <taxon>Ophiostoma</taxon>
    </lineage>
</organism>
<evidence type="ECO:0000313" key="12">
    <source>
        <dbReference type="EMBL" id="EPE10273.1"/>
    </source>
</evidence>
<name>S3CU90_OPHP1</name>
<dbReference type="EMBL" id="KE148146">
    <property type="protein sequence ID" value="EPE10273.1"/>
    <property type="molecule type" value="Genomic_DNA"/>
</dbReference>
<reference evidence="12 13" key="1">
    <citation type="journal article" date="2013" name="BMC Genomics">
        <title>The genome and transcriptome of the pine saprophyte Ophiostoma piceae, and a comparison with the bark beetle-associated pine pathogen Grosmannia clavigera.</title>
        <authorList>
            <person name="Haridas S."/>
            <person name="Wang Y."/>
            <person name="Lim L."/>
            <person name="Massoumi Alamouti S."/>
            <person name="Jackman S."/>
            <person name="Docking R."/>
            <person name="Robertson G."/>
            <person name="Birol I."/>
            <person name="Bohlmann J."/>
            <person name="Breuil C."/>
        </authorList>
    </citation>
    <scope>NUCLEOTIDE SEQUENCE [LARGE SCALE GENOMIC DNA]</scope>
    <source>
        <strain evidence="12 13">UAMH 11346</strain>
    </source>
</reference>
<feature type="region of interest" description="Disordered" evidence="10">
    <location>
        <begin position="1"/>
        <end position="58"/>
    </location>
</feature>
<dbReference type="PANTHER" id="PTHR10333">
    <property type="entry name" value="INHIBITOR OF GROWTH PROTEIN"/>
    <property type="match status" value="1"/>
</dbReference>
<feature type="binding site" evidence="8">
    <location>
        <position position="908"/>
    </location>
    <ligand>
        <name>Zn(2+)</name>
        <dbReference type="ChEBI" id="CHEBI:29105"/>
        <label>1</label>
    </ligand>
</feature>
<protein>
    <submittedName>
        <fullName evidence="12">Phd-finger domain-containing protein</fullName>
    </submittedName>
</protein>
<feature type="compositionally biased region" description="Low complexity" evidence="10">
    <location>
        <begin position="244"/>
        <end position="255"/>
    </location>
</feature>
<feature type="region of interest" description="Disordered" evidence="10">
    <location>
        <begin position="322"/>
        <end position="351"/>
    </location>
</feature>
<proteinExistence type="inferred from homology"/>
<dbReference type="InterPro" id="IPR028651">
    <property type="entry name" value="ING_fam"/>
</dbReference>
<feature type="binding site" evidence="8">
    <location>
        <position position="899"/>
    </location>
    <ligand>
        <name>Zn(2+)</name>
        <dbReference type="ChEBI" id="CHEBI:29105"/>
        <label>2</label>
    </ligand>
</feature>
<feature type="compositionally biased region" description="Low complexity" evidence="10">
    <location>
        <begin position="643"/>
        <end position="665"/>
    </location>
</feature>
<evidence type="ECO:0000256" key="4">
    <source>
        <dbReference type="ARBA" id="ARBA00022771"/>
    </source>
</evidence>
<dbReference type="InterPro" id="IPR024610">
    <property type="entry name" value="ING_N_histone-binding"/>
</dbReference>
<dbReference type="GO" id="GO:0000123">
    <property type="term" value="C:histone acetyltransferase complex"/>
    <property type="evidence" value="ECO:0007669"/>
    <property type="project" value="TreeGrafter"/>
</dbReference>
<feature type="compositionally biased region" description="Polar residues" evidence="10">
    <location>
        <begin position="742"/>
        <end position="763"/>
    </location>
</feature>
<feature type="binding site" evidence="8">
    <location>
        <position position="880"/>
    </location>
    <ligand>
        <name>Zn(2+)</name>
        <dbReference type="ChEBI" id="CHEBI:29105"/>
        <label>1</label>
    </ligand>
</feature>
<feature type="binding site" evidence="8">
    <location>
        <position position="905"/>
    </location>
    <ligand>
        <name>Zn(2+)</name>
        <dbReference type="ChEBI" id="CHEBI:29105"/>
        <label>1</label>
    </ligand>
</feature>
<evidence type="ECO:0000256" key="6">
    <source>
        <dbReference type="ARBA" id="ARBA00023242"/>
    </source>
</evidence>
<evidence type="ECO:0000256" key="5">
    <source>
        <dbReference type="ARBA" id="ARBA00022833"/>
    </source>
</evidence>
<feature type="region of interest" description="Disordered" evidence="10">
    <location>
        <begin position="509"/>
        <end position="869"/>
    </location>
</feature>
<dbReference type="GO" id="GO:0004402">
    <property type="term" value="F:histone acetyltransferase activity"/>
    <property type="evidence" value="ECO:0007669"/>
    <property type="project" value="TreeGrafter"/>
</dbReference>
<keyword evidence="6" id="KW-0539">Nucleus</keyword>
<keyword evidence="13" id="KW-1185">Reference proteome</keyword>
<feature type="compositionally biased region" description="Low complexity" evidence="10">
    <location>
        <begin position="178"/>
        <end position="193"/>
    </location>
</feature>
<dbReference type="GO" id="GO:0008270">
    <property type="term" value="F:zinc ion binding"/>
    <property type="evidence" value="ECO:0007669"/>
    <property type="project" value="UniProtKB-KW"/>
</dbReference>
<feature type="site" description="Histone H3K4me3 binding" evidence="7">
    <location>
        <position position="894"/>
    </location>
</feature>
<dbReference type="Gene3D" id="3.30.40.10">
    <property type="entry name" value="Zinc/RING finger domain, C3HC4 (zinc finger)"/>
    <property type="match status" value="1"/>
</dbReference>
<evidence type="ECO:0000313" key="13">
    <source>
        <dbReference type="Proteomes" id="UP000016923"/>
    </source>
</evidence>
<feature type="site" description="Histone H3K4me3 binding" evidence="7">
    <location>
        <position position="879"/>
    </location>
</feature>
<dbReference type="Proteomes" id="UP000016923">
    <property type="component" value="Unassembled WGS sequence"/>
</dbReference>
<feature type="domain" description="PHD-type" evidence="11">
    <location>
        <begin position="877"/>
        <end position="929"/>
    </location>
</feature>
<feature type="compositionally biased region" description="Pro residues" evidence="10">
    <location>
        <begin position="668"/>
        <end position="678"/>
    </location>
</feature>